<accession>A0A812ZPL4</accession>
<dbReference type="Proteomes" id="UP000601435">
    <property type="component" value="Unassembled WGS sequence"/>
</dbReference>
<dbReference type="OrthoDB" id="10453715at2759"/>
<dbReference type="EMBL" id="CAJNJA010049444">
    <property type="protein sequence ID" value="CAE7837262.1"/>
    <property type="molecule type" value="Genomic_DNA"/>
</dbReference>
<gene>
    <name evidence="1" type="ORF">SNEC2469_LOCUS25221</name>
</gene>
<protein>
    <submittedName>
        <fullName evidence="1">Uncharacterized protein</fullName>
    </submittedName>
</protein>
<dbReference type="AlphaFoldDB" id="A0A812ZPL4"/>
<feature type="non-terminal residue" evidence="1">
    <location>
        <position position="1"/>
    </location>
</feature>
<reference evidence="1" key="1">
    <citation type="submission" date="2021-02" db="EMBL/GenBank/DDBJ databases">
        <authorList>
            <person name="Dougan E. K."/>
            <person name="Rhodes N."/>
            <person name="Thang M."/>
            <person name="Chan C."/>
        </authorList>
    </citation>
    <scope>NUCLEOTIDE SEQUENCE</scope>
</reference>
<keyword evidence="2" id="KW-1185">Reference proteome</keyword>
<comment type="caution">
    <text evidence="1">The sequence shown here is derived from an EMBL/GenBank/DDBJ whole genome shotgun (WGS) entry which is preliminary data.</text>
</comment>
<sequence length="431" mass="47334">MSGPQVLALNTMAMGDSLSVEVGQAAHYAILRQHCGALLPGEALVYRQPIPKGDTIELLAIDDHVCFQKVLHKNLVKAPALRDTVIFSNATKSYKHVGLVLNDSKKRRNLTQGTVLGAEIDGVKGVVGPPRDRTLALSLVSAAVAKRGVLFDAVVLQSGRRSWGSALEGFGLRVLYKEFVVVSEASVAAFEDRCTPSVDRVFERGPEVGLSTAVFSEELPFGLSSRLGAGSAAAARGYVPRMPWAAREYTAKRFNVDCGLNFLRQEPGDEPYAPREWHEDPEWISELCRSLRFRDNVADPPSRGKDVAPPSREMARWLIELLKGDTRRFETVVESARVPRNPARWLRFLLLLAGDIERNPGPLLSKPQPRGPLNLEDGFAASTAHKMTKSFRAFLVWLQNEAQCNSEAVFSSAEATAMALRGYGLHLYETG</sequence>
<proteinExistence type="predicted"/>
<organism evidence="1 2">
    <name type="scientific">Symbiodinium necroappetens</name>
    <dbReference type="NCBI Taxonomy" id="1628268"/>
    <lineage>
        <taxon>Eukaryota</taxon>
        <taxon>Sar</taxon>
        <taxon>Alveolata</taxon>
        <taxon>Dinophyceae</taxon>
        <taxon>Suessiales</taxon>
        <taxon>Symbiodiniaceae</taxon>
        <taxon>Symbiodinium</taxon>
    </lineage>
</organism>
<evidence type="ECO:0000313" key="2">
    <source>
        <dbReference type="Proteomes" id="UP000601435"/>
    </source>
</evidence>
<evidence type="ECO:0000313" key="1">
    <source>
        <dbReference type="EMBL" id="CAE7837262.1"/>
    </source>
</evidence>
<name>A0A812ZPL4_9DINO</name>